<feature type="domain" description="Protein kinase" evidence="15">
    <location>
        <begin position="645"/>
        <end position="1044"/>
    </location>
</feature>
<feature type="binding site" evidence="11">
    <location>
        <position position="674"/>
    </location>
    <ligand>
        <name>ATP</name>
        <dbReference type="ChEBI" id="CHEBI:30616"/>
    </ligand>
</feature>
<dbReference type="PROSITE" id="PS50908">
    <property type="entry name" value="RWD"/>
    <property type="match status" value="1"/>
</dbReference>
<dbReference type="Pfam" id="PF00069">
    <property type="entry name" value="Pkinase"/>
    <property type="match status" value="3"/>
</dbReference>
<keyword evidence="2" id="KW-0723">Serine/threonine-protein kinase</keyword>
<dbReference type="InterPro" id="IPR006575">
    <property type="entry name" value="RWD_dom"/>
</dbReference>
<proteinExistence type="inferred from homology"/>
<evidence type="ECO:0000313" key="17">
    <source>
        <dbReference type="EMBL" id="RPA78255.1"/>
    </source>
</evidence>
<dbReference type="SMART" id="SM00220">
    <property type="entry name" value="S_TKc"/>
    <property type="match status" value="2"/>
</dbReference>
<dbReference type="Gene3D" id="3.40.50.800">
    <property type="entry name" value="Anticodon-binding domain"/>
    <property type="match status" value="1"/>
</dbReference>
<dbReference type="SUPFAM" id="SSF52954">
    <property type="entry name" value="Class II aaRS ABD-related"/>
    <property type="match status" value="1"/>
</dbReference>
<dbReference type="Gene3D" id="3.30.200.20">
    <property type="entry name" value="Phosphorylase Kinase, domain 1"/>
    <property type="match status" value="1"/>
</dbReference>
<gene>
    <name evidence="17" type="ORF">BJ508DRAFT_156762</name>
</gene>
<dbReference type="InterPro" id="IPR024435">
    <property type="entry name" value="HisRS-related_dom"/>
</dbReference>
<dbReference type="Pfam" id="PF13393">
    <property type="entry name" value="tRNA-synt_His"/>
    <property type="match status" value="1"/>
</dbReference>
<evidence type="ECO:0000256" key="6">
    <source>
        <dbReference type="ARBA" id="ARBA00022840"/>
    </source>
</evidence>
<keyword evidence="18" id="KW-1185">Reference proteome</keyword>
<dbReference type="SUPFAM" id="SSF56112">
    <property type="entry name" value="Protein kinase-like (PK-like)"/>
    <property type="match status" value="2"/>
</dbReference>
<feature type="coiled-coil region" evidence="13">
    <location>
        <begin position="216"/>
        <end position="250"/>
    </location>
</feature>
<feature type="region of interest" description="Disordered" evidence="14">
    <location>
        <begin position="724"/>
        <end position="839"/>
    </location>
</feature>
<dbReference type="Proteomes" id="UP000275078">
    <property type="component" value="Unassembled WGS sequence"/>
</dbReference>
<evidence type="ECO:0000256" key="14">
    <source>
        <dbReference type="SAM" id="MobiDB-lite"/>
    </source>
</evidence>
<evidence type="ECO:0000256" key="5">
    <source>
        <dbReference type="ARBA" id="ARBA00022777"/>
    </source>
</evidence>
<feature type="region of interest" description="Disordered" evidence="14">
    <location>
        <begin position="1"/>
        <end position="81"/>
    </location>
</feature>
<evidence type="ECO:0000259" key="15">
    <source>
        <dbReference type="PROSITE" id="PS50011"/>
    </source>
</evidence>
<keyword evidence="13" id="KW-0175">Coiled coil</keyword>
<dbReference type="GO" id="GO:0000077">
    <property type="term" value="P:DNA damage checkpoint signaling"/>
    <property type="evidence" value="ECO:0007669"/>
    <property type="project" value="InterPro"/>
</dbReference>
<protein>
    <recommendedName>
        <fullName evidence="1">non-specific serine/threonine protein kinase</fullName>
        <ecNumber evidence="1">2.7.11.1</ecNumber>
    </recommendedName>
</protein>
<dbReference type="InterPro" id="IPR017441">
    <property type="entry name" value="Protein_kinase_ATP_BS"/>
</dbReference>
<feature type="domain" description="Protein kinase" evidence="15">
    <location>
        <begin position="311"/>
        <end position="593"/>
    </location>
</feature>
<dbReference type="EMBL" id="ML119713">
    <property type="protein sequence ID" value="RPA78255.1"/>
    <property type="molecule type" value="Genomic_DNA"/>
</dbReference>
<dbReference type="SMART" id="SM00591">
    <property type="entry name" value="RWD"/>
    <property type="match status" value="1"/>
</dbReference>
<evidence type="ECO:0000256" key="4">
    <source>
        <dbReference type="ARBA" id="ARBA00022741"/>
    </source>
</evidence>
<dbReference type="OrthoDB" id="341578at2759"/>
<evidence type="ECO:0000256" key="10">
    <source>
        <dbReference type="PIRSR" id="PIRSR000660-1"/>
    </source>
</evidence>
<dbReference type="InterPro" id="IPR041715">
    <property type="entry name" value="HisRS-like_core"/>
</dbReference>
<feature type="binding site" evidence="11">
    <location>
        <begin position="651"/>
        <end position="659"/>
    </location>
    <ligand>
        <name>ATP</name>
        <dbReference type="ChEBI" id="CHEBI:30616"/>
    </ligand>
</feature>
<dbReference type="InterPro" id="IPR036621">
    <property type="entry name" value="Anticodon-bd_dom_sf"/>
</dbReference>
<feature type="binding site" evidence="12">
    <location>
        <position position="675"/>
    </location>
    <ligand>
        <name>ATP</name>
        <dbReference type="ChEBI" id="CHEBI:30616"/>
    </ligand>
</feature>
<dbReference type="GO" id="GO:0005634">
    <property type="term" value="C:nucleus"/>
    <property type="evidence" value="ECO:0007669"/>
    <property type="project" value="TreeGrafter"/>
</dbReference>
<feature type="domain" description="RWD" evidence="16">
    <location>
        <begin position="95"/>
        <end position="202"/>
    </location>
</feature>
<reference evidence="17 18" key="1">
    <citation type="journal article" date="2018" name="Nat. Ecol. Evol.">
        <title>Pezizomycetes genomes reveal the molecular basis of ectomycorrhizal truffle lifestyle.</title>
        <authorList>
            <person name="Murat C."/>
            <person name="Payen T."/>
            <person name="Noel B."/>
            <person name="Kuo A."/>
            <person name="Morin E."/>
            <person name="Chen J."/>
            <person name="Kohler A."/>
            <person name="Krizsan K."/>
            <person name="Balestrini R."/>
            <person name="Da Silva C."/>
            <person name="Montanini B."/>
            <person name="Hainaut M."/>
            <person name="Levati E."/>
            <person name="Barry K.W."/>
            <person name="Belfiori B."/>
            <person name="Cichocki N."/>
            <person name="Clum A."/>
            <person name="Dockter R.B."/>
            <person name="Fauchery L."/>
            <person name="Guy J."/>
            <person name="Iotti M."/>
            <person name="Le Tacon F."/>
            <person name="Lindquist E.A."/>
            <person name="Lipzen A."/>
            <person name="Malagnac F."/>
            <person name="Mello A."/>
            <person name="Molinier V."/>
            <person name="Miyauchi S."/>
            <person name="Poulain J."/>
            <person name="Riccioni C."/>
            <person name="Rubini A."/>
            <person name="Sitrit Y."/>
            <person name="Splivallo R."/>
            <person name="Traeger S."/>
            <person name="Wang M."/>
            <person name="Zifcakova L."/>
            <person name="Wipf D."/>
            <person name="Zambonelli A."/>
            <person name="Paolocci F."/>
            <person name="Nowrousian M."/>
            <person name="Ottonello S."/>
            <person name="Baldrian P."/>
            <person name="Spatafora J.W."/>
            <person name="Henrissat B."/>
            <person name="Nagy L.G."/>
            <person name="Aury J.M."/>
            <person name="Wincker P."/>
            <person name="Grigoriev I.V."/>
            <person name="Bonfante P."/>
            <person name="Martin F.M."/>
        </authorList>
    </citation>
    <scope>NUCLEOTIDE SEQUENCE [LARGE SCALE GENOMIC DNA]</scope>
    <source>
        <strain evidence="17 18">RN42</strain>
    </source>
</reference>
<feature type="compositionally biased region" description="Polar residues" evidence="14">
    <location>
        <begin position="37"/>
        <end position="51"/>
    </location>
</feature>
<feature type="compositionally biased region" description="Polar residues" evidence="14">
    <location>
        <begin position="743"/>
        <end position="757"/>
    </location>
</feature>
<comment type="similarity">
    <text evidence="7">Belongs to the protein kinase superfamily. Ser/Thr protein kinase family. GCN2 subfamily.</text>
</comment>
<keyword evidence="4 11" id="KW-0547">Nucleotide-binding</keyword>
<dbReference type="Gene3D" id="3.10.110.10">
    <property type="entry name" value="Ubiquitin Conjugating Enzyme"/>
    <property type="match status" value="1"/>
</dbReference>
<keyword evidence="3" id="KW-0808">Transferase</keyword>
<evidence type="ECO:0000256" key="8">
    <source>
        <dbReference type="ARBA" id="ARBA00047899"/>
    </source>
</evidence>
<dbReference type="InterPro" id="IPR011009">
    <property type="entry name" value="Kinase-like_dom_sf"/>
</dbReference>
<dbReference type="PIRSF" id="PIRSF000660">
    <property type="entry name" value="Ser/Thr_PK_GCN2"/>
    <property type="match status" value="1"/>
</dbReference>
<name>A0A3N4HWR5_ASCIM</name>
<evidence type="ECO:0000256" key="2">
    <source>
        <dbReference type="ARBA" id="ARBA00022527"/>
    </source>
</evidence>
<dbReference type="InterPro" id="IPR050339">
    <property type="entry name" value="CC_SR_Kinase"/>
</dbReference>
<dbReference type="Gene3D" id="1.10.510.10">
    <property type="entry name" value="Transferase(Phosphotransferase) domain 1"/>
    <property type="match status" value="2"/>
</dbReference>
<dbReference type="SUPFAM" id="SSF54495">
    <property type="entry name" value="UBC-like"/>
    <property type="match status" value="1"/>
</dbReference>
<dbReference type="CDD" id="cd14012">
    <property type="entry name" value="PK_eIF2AK_GCN2_rpt1"/>
    <property type="match status" value="1"/>
</dbReference>
<evidence type="ECO:0000256" key="13">
    <source>
        <dbReference type="SAM" id="Coils"/>
    </source>
</evidence>
<comment type="catalytic activity">
    <reaction evidence="8">
        <text>L-threonyl-[protein] + ATP = O-phospho-L-threonyl-[protein] + ADP + H(+)</text>
        <dbReference type="Rhea" id="RHEA:46608"/>
        <dbReference type="Rhea" id="RHEA-COMP:11060"/>
        <dbReference type="Rhea" id="RHEA-COMP:11605"/>
        <dbReference type="ChEBI" id="CHEBI:15378"/>
        <dbReference type="ChEBI" id="CHEBI:30013"/>
        <dbReference type="ChEBI" id="CHEBI:30616"/>
        <dbReference type="ChEBI" id="CHEBI:61977"/>
        <dbReference type="ChEBI" id="CHEBI:456216"/>
        <dbReference type="EC" id="2.7.11.1"/>
    </reaction>
</comment>
<dbReference type="InterPro" id="IPR016135">
    <property type="entry name" value="UBQ-conjugating_enzyme/RWD"/>
</dbReference>
<dbReference type="Pfam" id="PF05773">
    <property type="entry name" value="RWD"/>
    <property type="match status" value="1"/>
</dbReference>
<dbReference type="SUPFAM" id="SSF55681">
    <property type="entry name" value="Class II aaRS and biotin synthetases"/>
    <property type="match status" value="1"/>
</dbReference>
<dbReference type="InterPro" id="IPR008271">
    <property type="entry name" value="Ser/Thr_kinase_AS"/>
</dbReference>
<evidence type="ECO:0000256" key="1">
    <source>
        <dbReference type="ARBA" id="ARBA00012513"/>
    </source>
</evidence>
<evidence type="ECO:0000256" key="9">
    <source>
        <dbReference type="ARBA" id="ARBA00048679"/>
    </source>
</evidence>
<organism evidence="17 18">
    <name type="scientific">Ascobolus immersus RN42</name>
    <dbReference type="NCBI Taxonomy" id="1160509"/>
    <lineage>
        <taxon>Eukaryota</taxon>
        <taxon>Fungi</taxon>
        <taxon>Dikarya</taxon>
        <taxon>Ascomycota</taxon>
        <taxon>Pezizomycotina</taxon>
        <taxon>Pezizomycetes</taxon>
        <taxon>Pezizales</taxon>
        <taxon>Ascobolaceae</taxon>
        <taxon>Ascobolus</taxon>
    </lineage>
</organism>
<dbReference type="STRING" id="1160509.A0A3N4HWR5"/>
<dbReference type="PROSITE" id="PS00108">
    <property type="entry name" value="PROTEIN_KINASE_ST"/>
    <property type="match status" value="1"/>
</dbReference>
<dbReference type="InterPro" id="IPR000719">
    <property type="entry name" value="Prot_kinase_dom"/>
</dbReference>
<keyword evidence="6 11" id="KW-0067">ATP-binding</keyword>
<dbReference type="PROSITE" id="PS50011">
    <property type="entry name" value="PROTEIN_KINASE_DOM"/>
    <property type="match status" value="2"/>
</dbReference>
<dbReference type="InterPro" id="IPR016255">
    <property type="entry name" value="Gcn2"/>
</dbReference>
<feature type="active site" description="Proton acceptor" evidence="10">
    <location>
        <position position="893"/>
    </location>
</feature>
<dbReference type="GO" id="GO:0004694">
    <property type="term" value="F:eukaryotic translation initiation factor 2alpha kinase activity"/>
    <property type="evidence" value="ECO:0007669"/>
    <property type="project" value="InterPro"/>
</dbReference>
<evidence type="ECO:0000256" key="12">
    <source>
        <dbReference type="PROSITE-ProRule" id="PRU10141"/>
    </source>
</evidence>
<feature type="compositionally biased region" description="Low complexity" evidence="14">
    <location>
        <begin position="9"/>
        <end position="26"/>
    </location>
</feature>
<comment type="catalytic activity">
    <reaction evidence="9">
        <text>L-seryl-[protein] + ATP = O-phospho-L-seryl-[protein] + ADP + H(+)</text>
        <dbReference type="Rhea" id="RHEA:17989"/>
        <dbReference type="Rhea" id="RHEA-COMP:9863"/>
        <dbReference type="Rhea" id="RHEA-COMP:11604"/>
        <dbReference type="ChEBI" id="CHEBI:15378"/>
        <dbReference type="ChEBI" id="CHEBI:29999"/>
        <dbReference type="ChEBI" id="CHEBI:30616"/>
        <dbReference type="ChEBI" id="CHEBI:83421"/>
        <dbReference type="ChEBI" id="CHEBI:456216"/>
        <dbReference type="EC" id="2.7.11.1"/>
    </reaction>
</comment>
<evidence type="ECO:0000256" key="7">
    <source>
        <dbReference type="ARBA" id="ARBA00037982"/>
    </source>
</evidence>
<evidence type="ECO:0000313" key="18">
    <source>
        <dbReference type="Proteomes" id="UP000275078"/>
    </source>
</evidence>
<dbReference type="GO" id="GO:0005524">
    <property type="term" value="F:ATP binding"/>
    <property type="evidence" value="ECO:0007669"/>
    <property type="project" value="UniProtKB-UniRule"/>
</dbReference>
<accession>A0A3N4HWR5</accession>
<evidence type="ECO:0000259" key="16">
    <source>
        <dbReference type="PROSITE" id="PS50908"/>
    </source>
</evidence>
<dbReference type="EC" id="2.7.11.1" evidence="1"/>
<feature type="compositionally biased region" description="Acidic residues" evidence="14">
    <location>
        <begin position="789"/>
        <end position="821"/>
    </location>
</feature>
<dbReference type="PANTHER" id="PTHR11042:SF136">
    <property type="entry name" value="EIF-2-ALPHA KINASE GCN2"/>
    <property type="match status" value="1"/>
</dbReference>
<evidence type="ECO:0000256" key="11">
    <source>
        <dbReference type="PIRSR" id="PIRSR000660-2"/>
    </source>
</evidence>
<dbReference type="GO" id="GO:0005737">
    <property type="term" value="C:cytoplasm"/>
    <property type="evidence" value="ECO:0007669"/>
    <property type="project" value="TreeGrafter"/>
</dbReference>
<keyword evidence="5 17" id="KW-0418">Kinase</keyword>
<sequence>MNAYPNSPRTPKNTTNGRNNKRTPGTVTPVGKHNRFPSMTASPTLATINTPNGLNVQGGKGKKKGPVQQNGKLGMPTGPTPVDEDHDGFYQRQMDELEVIKSIFADAVEMVQKQGAWNKPVIAFQLRLHASDDLISCSCVLYVEFTATYPATSPIVELRDCKGLLPAERLGIEKIIQNILKVKGEEIIYEVASTVEQELKDIVQRQAEGGRKPSLLEDHQVAVQKAEEIARELEQRKRAEAKKKKLAEDNEIKAKVAMETAARREANRDHFKPRVQDEEVEAVVDDDYVSFDRLISIPAANGAEPWVFSKVGGLIKISKKDFVTVYTARPVVKGKRKDDLCLVLKVYEIPDTDADHLASKHQVQELEIQLDNLRLVNHTNIARLYESTVHHYPAQDPSSKPTWKIFILQEHCVKGSLHDLLETVGTLDVNIAKQWAIQMLEGLECLHQQGFCHTGLHIGNILLTKNDDGHGTLIKICDIGFTSQIQTLAHGNESSAVTGSSRSIFWFPPEISTKVVGKGDGKKRTAKTDIWNFGIILLQMLFGPGIITKYDSPANLSKSLDLSESLRFLLDDMFKTDPYERPRPFELMAYDFLRGNDPIIVSRGASPSSHRLSWSAPSQGRATRGRHNSIATVGGRFPGRYVNDFTEQGRLGKGGFGEVVKARNRIDGTSYAIKKIKKSHKTGLNKILSEVMLLSKLNHQYVVRYFAAWIEEEDFTMSDMTEYAVDSDEESGPSDGMQIEFGDSSSSGQHHTYTHTRTGGLDIVSTGHPEILFEAETDTDYAGRSQFDGTDDEDDEDDEDEDEDEDDSDEDESDEESDSGSDDNASGVSPNHKPAKQGGRVTLYIQMELCEKRTLRDLLRQGLQSQPDKIWKLFRQILEGLAHIHGLGIIHRDLKPENVFIDKDGNPRIGDFGLATSGQVTRQKGPAQSETFANEGNNMTTDIGTALYVAPEVQANAKGKYNEKVDMYSIGIIFFEMCCVMGTAMERDKLVKELRSEALKLPDDFTNDKSHEQQKAIILSLVNHEPSLRPSSKELLQSGKIPFAGEDLAVERAMNSLCEQGTPLYKKAITTLFSQRNKEYIDLAYDAEVTSTTADAQLLRSTLQERLVAAFRRHGAVETHRPILIPRSSHYPSAMELMDSTGALLQLPWDLILPHARMLARSGPIAPRTYCFGNVYRQTAAGAPSPHWEVNFDIMSSNSLDFALKEAEVIKMFAETIDCFPHYRPALTCFHINHAVLLDVILEYAHVPEHLFSIAKESLSRLHYLGVEWKHVKHDMRHAGIQPTSIDDLIKFDWRDDVETAFDRLRRLLEPAIKEDRLTSIFAHVMSVVQYAKGFNIHHRMYLNPLGTYFHHFYRSGVMFQCIFEGKGTTREVIGCGGRYDSLIQDYRPSENTEKIHAVGFYLPLDRPFTGALKHIKTTTKQRSLKGEEDYSSWSTRRCDVLVGSMCGIALRSQCLSIVQQLWSNDISAELASDAESTEVLMHQARANGVTWVVVVKVVGNEVIIKVRSVHERREQELTTSALVGFLKNEIQERERKVAHIERTRLAKQNVQVMDWSNEGQKTEVRAVLPDYKKGKKSSRNVISDDATKKVAEMAQTLANAPTLAIDLRAELFDQIKKLSPKDGDAWKRLSAQVNAGERSYILQIRAALEDLSNEGKKVCLVYNHKVSDAAVIYF</sequence>
<dbReference type="CDD" id="cd23823">
    <property type="entry name" value="RWD_GCN2"/>
    <property type="match status" value="1"/>
</dbReference>
<dbReference type="PANTHER" id="PTHR11042">
    <property type="entry name" value="EUKARYOTIC TRANSLATION INITIATION FACTOR 2-ALPHA KINASE EIF2-ALPHA KINASE -RELATED"/>
    <property type="match status" value="1"/>
</dbReference>
<dbReference type="Pfam" id="PF12745">
    <property type="entry name" value="HGTP_anticodon2"/>
    <property type="match status" value="1"/>
</dbReference>
<dbReference type="InterPro" id="IPR045864">
    <property type="entry name" value="aa-tRNA-synth_II/BPL/LPL"/>
</dbReference>
<dbReference type="CDD" id="cd14046">
    <property type="entry name" value="STKc_EIF2AK4_GCN2_rpt2"/>
    <property type="match status" value="1"/>
</dbReference>
<dbReference type="Gene3D" id="3.30.930.10">
    <property type="entry name" value="Bira Bifunctional Protein, Domain 2"/>
    <property type="match status" value="1"/>
</dbReference>
<dbReference type="PROSITE" id="PS00107">
    <property type="entry name" value="PROTEIN_KINASE_ATP"/>
    <property type="match status" value="1"/>
</dbReference>
<evidence type="ECO:0000256" key="3">
    <source>
        <dbReference type="ARBA" id="ARBA00022679"/>
    </source>
</evidence>